<comment type="caution">
    <text evidence="7">The sequence shown here is derived from an EMBL/GenBank/DDBJ whole genome shotgun (WGS) entry which is preliminary data.</text>
</comment>
<accession>A0ABQ4GTN8</accession>
<gene>
    <name evidence="7" type="ORF">Msi02_56230</name>
</gene>
<dbReference type="EMBL" id="BOOF01000034">
    <property type="protein sequence ID" value="GIH64806.1"/>
    <property type="molecule type" value="Genomic_DNA"/>
</dbReference>
<dbReference type="Proteomes" id="UP000660454">
    <property type="component" value="Unassembled WGS sequence"/>
</dbReference>
<evidence type="ECO:0000256" key="4">
    <source>
        <dbReference type="ARBA" id="ARBA00022989"/>
    </source>
</evidence>
<proteinExistence type="predicted"/>
<keyword evidence="4 6" id="KW-1133">Transmembrane helix</keyword>
<reference evidence="7 8" key="1">
    <citation type="submission" date="2021-01" db="EMBL/GenBank/DDBJ databases">
        <title>Whole genome shotgun sequence of Microbispora siamensis NBRC 104113.</title>
        <authorList>
            <person name="Komaki H."/>
            <person name="Tamura T."/>
        </authorList>
    </citation>
    <scope>NUCLEOTIDE SEQUENCE [LARGE SCALE GENOMIC DNA]</scope>
    <source>
        <strain evidence="7 8">NBRC 104113</strain>
    </source>
</reference>
<evidence type="ECO:0000256" key="3">
    <source>
        <dbReference type="ARBA" id="ARBA00022692"/>
    </source>
</evidence>
<keyword evidence="3 6" id="KW-0812">Transmembrane</keyword>
<evidence type="ECO:0000256" key="1">
    <source>
        <dbReference type="ARBA" id="ARBA00004651"/>
    </source>
</evidence>
<comment type="subcellular location">
    <subcellularLocation>
        <location evidence="1">Cell membrane</location>
        <topology evidence="1">Multi-pass membrane protein</topology>
    </subcellularLocation>
</comment>
<dbReference type="PANTHER" id="PTHR30086:SF20">
    <property type="entry name" value="ARGININE EXPORTER PROTEIN ARGO-RELATED"/>
    <property type="match status" value="1"/>
</dbReference>
<feature type="transmembrane region" description="Helical" evidence="6">
    <location>
        <begin position="13"/>
        <end position="39"/>
    </location>
</feature>
<feature type="transmembrane region" description="Helical" evidence="6">
    <location>
        <begin position="164"/>
        <end position="187"/>
    </location>
</feature>
<keyword evidence="5 6" id="KW-0472">Membrane</keyword>
<dbReference type="PIRSF" id="PIRSF006324">
    <property type="entry name" value="LeuE"/>
    <property type="match status" value="1"/>
</dbReference>
<keyword evidence="8" id="KW-1185">Reference proteome</keyword>
<keyword evidence="2" id="KW-1003">Cell membrane</keyword>
<evidence type="ECO:0000256" key="6">
    <source>
        <dbReference type="SAM" id="Phobius"/>
    </source>
</evidence>
<evidence type="ECO:0000256" key="2">
    <source>
        <dbReference type="ARBA" id="ARBA00022475"/>
    </source>
</evidence>
<dbReference type="Pfam" id="PF01810">
    <property type="entry name" value="LysE"/>
    <property type="match status" value="1"/>
</dbReference>
<evidence type="ECO:0000313" key="7">
    <source>
        <dbReference type="EMBL" id="GIH64806.1"/>
    </source>
</evidence>
<organism evidence="7 8">
    <name type="scientific">Microbispora siamensis</name>
    <dbReference type="NCBI Taxonomy" id="564413"/>
    <lineage>
        <taxon>Bacteria</taxon>
        <taxon>Bacillati</taxon>
        <taxon>Actinomycetota</taxon>
        <taxon>Actinomycetes</taxon>
        <taxon>Streptosporangiales</taxon>
        <taxon>Streptosporangiaceae</taxon>
        <taxon>Microbispora</taxon>
    </lineage>
</organism>
<dbReference type="PANTHER" id="PTHR30086">
    <property type="entry name" value="ARGININE EXPORTER PROTEIN ARGO"/>
    <property type="match status" value="1"/>
</dbReference>
<feature type="transmembrane region" description="Helical" evidence="6">
    <location>
        <begin position="51"/>
        <end position="73"/>
    </location>
</feature>
<evidence type="ECO:0000313" key="8">
    <source>
        <dbReference type="Proteomes" id="UP000660454"/>
    </source>
</evidence>
<sequence length="220" mass="23609">MSGYGLRWPFVDVYGAIASFAVIVALLTLTPGLDTALILRTSLLAGRRSAWAVVLGIQVGTLLWGLLTAAGLSALLTASHVAYEVLRWAGVAYLIWMGGRMLWHSRTSQADEAAPPDPPDAGWGRAFRRGLLTNLLNPKVGAFYVAVLPQFMPQGVPHAVMGVLLAGVHVCEALVWSAVLIGFTGMVRGWLRRPSVKRALDRLTGLIVIGFGLRLAVQQS</sequence>
<evidence type="ECO:0000256" key="5">
    <source>
        <dbReference type="ARBA" id="ARBA00023136"/>
    </source>
</evidence>
<dbReference type="InterPro" id="IPR001123">
    <property type="entry name" value="LeuE-type"/>
</dbReference>
<protein>
    <submittedName>
        <fullName evidence="7">Lysine transporter LysE</fullName>
    </submittedName>
</protein>
<name>A0ABQ4GTN8_9ACTN</name>